<dbReference type="Proteomes" id="UP000320475">
    <property type="component" value="Unassembled WGS sequence"/>
</dbReference>
<comment type="caution">
    <text evidence="1">The sequence shown here is derived from an EMBL/GenBank/DDBJ whole genome shotgun (WGS) entry which is preliminary data.</text>
</comment>
<organism evidence="1 2">
    <name type="scientific">Synchytrium endobioticum</name>
    <dbReference type="NCBI Taxonomy" id="286115"/>
    <lineage>
        <taxon>Eukaryota</taxon>
        <taxon>Fungi</taxon>
        <taxon>Fungi incertae sedis</taxon>
        <taxon>Chytridiomycota</taxon>
        <taxon>Chytridiomycota incertae sedis</taxon>
        <taxon>Chytridiomycetes</taxon>
        <taxon>Synchytriales</taxon>
        <taxon>Synchytriaceae</taxon>
        <taxon>Synchytrium</taxon>
    </lineage>
</organism>
<name>A0A507DJP4_9FUNG</name>
<protein>
    <submittedName>
        <fullName evidence="1">Uncharacterized protein</fullName>
    </submittedName>
</protein>
<gene>
    <name evidence="1" type="ORF">SeLEV6574_g00124</name>
</gene>
<sequence length="84" mass="9397">MPSTWVAPLEELRVVAALRTWERGPRANRLARVLEDAGCFEAHHCQSLYTVRVGSTTTLNFSRGFLVVSLFLTGVTADHIREDP</sequence>
<dbReference type="AlphaFoldDB" id="A0A507DJP4"/>
<proteinExistence type="predicted"/>
<accession>A0A507DJP4</accession>
<dbReference type="EMBL" id="QEAM01000002">
    <property type="protein sequence ID" value="TPX51736.1"/>
    <property type="molecule type" value="Genomic_DNA"/>
</dbReference>
<dbReference type="OrthoDB" id="102943at2759"/>
<evidence type="ECO:0000313" key="1">
    <source>
        <dbReference type="EMBL" id="TPX51736.1"/>
    </source>
</evidence>
<evidence type="ECO:0000313" key="2">
    <source>
        <dbReference type="Proteomes" id="UP000320475"/>
    </source>
</evidence>
<reference evidence="1 2" key="1">
    <citation type="journal article" date="2019" name="Sci. Rep.">
        <title>Comparative genomics of chytrid fungi reveal insights into the obligate biotrophic and pathogenic lifestyle of Synchytrium endobioticum.</title>
        <authorList>
            <person name="van de Vossenberg B.T.L.H."/>
            <person name="Warris S."/>
            <person name="Nguyen H.D.T."/>
            <person name="van Gent-Pelzer M.P.E."/>
            <person name="Joly D.L."/>
            <person name="van de Geest H.C."/>
            <person name="Bonants P.J.M."/>
            <person name="Smith D.S."/>
            <person name="Levesque C.A."/>
            <person name="van der Lee T.A.J."/>
        </authorList>
    </citation>
    <scope>NUCLEOTIDE SEQUENCE [LARGE SCALE GENOMIC DNA]</scope>
    <source>
        <strain evidence="1 2">LEV6574</strain>
    </source>
</reference>